<reference evidence="2 3" key="2">
    <citation type="submission" date="2020-08" db="EMBL/GenBank/DDBJ databases">
        <authorList>
            <person name="Partida-Martinez L."/>
            <person name="Huntemann M."/>
            <person name="Clum A."/>
            <person name="Wang J."/>
            <person name="Palaniappan K."/>
            <person name="Ritter S."/>
            <person name="Chen I.-M."/>
            <person name="Stamatis D."/>
            <person name="Reddy T."/>
            <person name="O'Malley R."/>
            <person name="Daum C."/>
            <person name="Shapiro N."/>
            <person name="Ivanova N."/>
            <person name="Kyrpides N."/>
            <person name="Woyke T."/>
        </authorList>
    </citation>
    <scope>NUCLEOTIDE SEQUENCE [LARGE SCALE GENOMIC DNA]</scope>
    <source>
        <strain evidence="2 3">AS3.13</strain>
    </source>
</reference>
<evidence type="ECO:0000313" key="2">
    <source>
        <dbReference type="EMBL" id="MBB6505206.1"/>
    </source>
</evidence>
<proteinExistence type="predicted"/>
<dbReference type="Pfam" id="PF20075">
    <property type="entry name" value="DUF6471"/>
    <property type="match status" value="1"/>
</dbReference>
<dbReference type="EMBL" id="JACHBT010000010">
    <property type="protein sequence ID" value="MBB6505206.1"/>
    <property type="molecule type" value="Genomic_DNA"/>
</dbReference>
<feature type="domain" description="DUF6471" evidence="1">
    <location>
        <begin position="2"/>
        <end position="57"/>
    </location>
</feature>
<comment type="caution">
    <text evidence="2">The sequence shown here is derived from an EMBL/GenBank/DDBJ whole genome shotgun (WGS) entry which is preliminary data.</text>
</comment>
<gene>
    <name evidence="2" type="ORF">F4693_002193</name>
</gene>
<evidence type="ECO:0000259" key="1">
    <source>
        <dbReference type="Pfam" id="PF20075"/>
    </source>
</evidence>
<accession>A0A7X0JCR8</accession>
<organism evidence="2 3">
    <name type="scientific">Sphingomonas endophytica</name>
    <dbReference type="NCBI Taxonomy" id="869719"/>
    <lineage>
        <taxon>Bacteria</taxon>
        <taxon>Pseudomonadati</taxon>
        <taxon>Pseudomonadota</taxon>
        <taxon>Alphaproteobacteria</taxon>
        <taxon>Sphingomonadales</taxon>
        <taxon>Sphingomonadaceae</taxon>
        <taxon>Sphingomonas</taxon>
    </lineage>
</organism>
<dbReference type="AlphaFoldDB" id="A0A7X0JCR8"/>
<sequence length="66" mass="7202">MKTNLQLAGMNYVDLSVALAEIGVDAPSKNISSKMVRGSFSAVFFMRVMSVVGVERIELPVRNDPD</sequence>
<dbReference type="Proteomes" id="UP000522313">
    <property type="component" value="Unassembled WGS sequence"/>
</dbReference>
<dbReference type="InterPro" id="IPR045526">
    <property type="entry name" value="DUF6471"/>
</dbReference>
<evidence type="ECO:0000313" key="3">
    <source>
        <dbReference type="Proteomes" id="UP000522313"/>
    </source>
</evidence>
<reference evidence="2 3" key="1">
    <citation type="submission" date="2020-08" db="EMBL/GenBank/DDBJ databases">
        <title>The Agave Microbiome: Exploring the role of microbial communities in plant adaptations to desert environments.</title>
        <authorList>
            <person name="Partida-Martinez L.P."/>
        </authorList>
    </citation>
    <scope>NUCLEOTIDE SEQUENCE [LARGE SCALE GENOMIC DNA]</scope>
    <source>
        <strain evidence="2 3">AS3.13</strain>
    </source>
</reference>
<protein>
    <recommendedName>
        <fullName evidence="1">DUF6471 domain-containing protein</fullName>
    </recommendedName>
</protein>
<name>A0A7X0JCR8_9SPHN</name>